<evidence type="ECO:0000313" key="10">
    <source>
        <dbReference type="EMBL" id="KAH9377882.1"/>
    </source>
</evidence>
<dbReference type="AlphaFoldDB" id="A0A9J6GR52"/>
<evidence type="ECO:0000256" key="2">
    <source>
        <dbReference type="ARBA" id="ARBA00022475"/>
    </source>
</evidence>
<proteinExistence type="predicted"/>
<dbReference type="GO" id="GO:0005886">
    <property type="term" value="C:plasma membrane"/>
    <property type="evidence" value="ECO:0007669"/>
    <property type="project" value="UniProtKB-SubCell"/>
</dbReference>
<dbReference type="PANTHER" id="PTHR42643:SF38">
    <property type="entry name" value="IONOTROPIC RECEPTOR 100A"/>
    <property type="match status" value="1"/>
</dbReference>
<evidence type="ECO:0000256" key="7">
    <source>
        <dbReference type="ARBA" id="ARBA00023180"/>
    </source>
</evidence>
<dbReference type="InterPro" id="IPR052192">
    <property type="entry name" value="Insect_Ionotropic_Sensory_Rcpt"/>
</dbReference>
<keyword evidence="3 8" id="KW-0812">Transmembrane</keyword>
<gene>
    <name evidence="10" type="ORF">HPB48_000487</name>
</gene>
<keyword evidence="11" id="KW-1185">Reference proteome</keyword>
<feature type="signal peptide" evidence="9">
    <location>
        <begin position="1"/>
        <end position="16"/>
    </location>
</feature>
<dbReference type="Proteomes" id="UP000821853">
    <property type="component" value="Unassembled WGS sequence"/>
</dbReference>
<reference evidence="10 11" key="1">
    <citation type="journal article" date="2020" name="Cell">
        <title>Large-Scale Comparative Analyses of Tick Genomes Elucidate Their Genetic Diversity and Vector Capacities.</title>
        <authorList>
            <consortium name="Tick Genome and Microbiome Consortium (TIGMIC)"/>
            <person name="Jia N."/>
            <person name="Wang J."/>
            <person name="Shi W."/>
            <person name="Du L."/>
            <person name="Sun Y."/>
            <person name="Zhan W."/>
            <person name="Jiang J.F."/>
            <person name="Wang Q."/>
            <person name="Zhang B."/>
            <person name="Ji P."/>
            <person name="Bell-Sakyi L."/>
            <person name="Cui X.M."/>
            <person name="Yuan T.T."/>
            <person name="Jiang B.G."/>
            <person name="Yang W.F."/>
            <person name="Lam T.T."/>
            <person name="Chang Q.C."/>
            <person name="Ding S.J."/>
            <person name="Wang X.J."/>
            <person name="Zhu J.G."/>
            <person name="Ruan X.D."/>
            <person name="Zhao L."/>
            <person name="Wei J.T."/>
            <person name="Ye R.Z."/>
            <person name="Que T.C."/>
            <person name="Du C.H."/>
            <person name="Zhou Y.H."/>
            <person name="Cheng J.X."/>
            <person name="Dai P.F."/>
            <person name="Guo W.B."/>
            <person name="Han X.H."/>
            <person name="Huang E.J."/>
            <person name="Li L.F."/>
            <person name="Wei W."/>
            <person name="Gao Y.C."/>
            <person name="Liu J.Z."/>
            <person name="Shao H.Z."/>
            <person name="Wang X."/>
            <person name="Wang C.C."/>
            <person name="Yang T.C."/>
            <person name="Huo Q.B."/>
            <person name="Li W."/>
            <person name="Chen H.Y."/>
            <person name="Chen S.E."/>
            <person name="Zhou L.G."/>
            <person name="Ni X.B."/>
            <person name="Tian J.H."/>
            <person name="Sheng Y."/>
            <person name="Liu T."/>
            <person name="Pan Y.S."/>
            <person name="Xia L.Y."/>
            <person name="Li J."/>
            <person name="Zhao F."/>
            <person name="Cao W.C."/>
        </authorList>
    </citation>
    <scope>NUCLEOTIDE SEQUENCE [LARGE SCALE GENOMIC DNA]</scope>
    <source>
        <strain evidence="10">HaeL-2018</strain>
    </source>
</reference>
<evidence type="ECO:0000256" key="3">
    <source>
        <dbReference type="ARBA" id="ARBA00022692"/>
    </source>
</evidence>
<accession>A0A9J6GR52</accession>
<feature type="transmembrane region" description="Helical" evidence="8">
    <location>
        <begin position="223"/>
        <end position="245"/>
    </location>
</feature>
<comment type="caution">
    <text evidence="10">The sequence shown here is derived from an EMBL/GenBank/DDBJ whole genome shotgun (WGS) entry which is preliminary data.</text>
</comment>
<protein>
    <submittedName>
        <fullName evidence="10">Uncharacterized protein</fullName>
    </submittedName>
</protein>
<keyword evidence="5 8" id="KW-0472">Membrane</keyword>
<evidence type="ECO:0000256" key="1">
    <source>
        <dbReference type="ARBA" id="ARBA00004651"/>
    </source>
</evidence>
<evidence type="ECO:0000256" key="8">
    <source>
        <dbReference type="SAM" id="Phobius"/>
    </source>
</evidence>
<keyword evidence="7" id="KW-0325">Glycoprotein</keyword>
<keyword evidence="2" id="KW-1003">Cell membrane</keyword>
<dbReference type="OrthoDB" id="10645940at2759"/>
<comment type="subcellular location">
    <subcellularLocation>
        <location evidence="1">Cell membrane</location>
        <topology evidence="1">Multi-pass membrane protein</topology>
    </subcellularLocation>
</comment>
<evidence type="ECO:0000256" key="9">
    <source>
        <dbReference type="SAM" id="SignalP"/>
    </source>
</evidence>
<evidence type="ECO:0000256" key="6">
    <source>
        <dbReference type="ARBA" id="ARBA00023170"/>
    </source>
</evidence>
<keyword evidence="6" id="KW-0675">Receptor</keyword>
<organism evidence="10 11">
    <name type="scientific">Haemaphysalis longicornis</name>
    <name type="common">Bush tick</name>
    <dbReference type="NCBI Taxonomy" id="44386"/>
    <lineage>
        <taxon>Eukaryota</taxon>
        <taxon>Metazoa</taxon>
        <taxon>Ecdysozoa</taxon>
        <taxon>Arthropoda</taxon>
        <taxon>Chelicerata</taxon>
        <taxon>Arachnida</taxon>
        <taxon>Acari</taxon>
        <taxon>Parasitiformes</taxon>
        <taxon>Ixodida</taxon>
        <taxon>Ixodoidea</taxon>
        <taxon>Ixodidae</taxon>
        <taxon>Haemaphysalinae</taxon>
        <taxon>Haemaphysalis</taxon>
    </lineage>
</organism>
<evidence type="ECO:0000256" key="5">
    <source>
        <dbReference type="ARBA" id="ARBA00023136"/>
    </source>
</evidence>
<dbReference type="EMBL" id="JABSTR010000008">
    <property type="protein sequence ID" value="KAH9377882.1"/>
    <property type="molecule type" value="Genomic_DNA"/>
</dbReference>
<feature type="chain" id="PRO_5039912039" evidence="9">
    <location>
        <begin position="17"/>
        <end position="251"/>
    </location>
</feature>
<sequence>MAVFASVLLLSSPLEAERTAGRLLITAWLVASFSLATCLQSLLTTTITAGSGWEADNTVDKLYYKLESGQLAPCSPPGFYLDVLLGNAGRGNKRDNIIDAMAAVAHRLESSAGHLKTPHSITSCMEKAAKGTHVFLITAVARCWYKKSLLYRRGLIIEGEEALLAIPTGFAMKKSYYLRHEIDHIARRLVETGWNHRRARKLFWLCQEQENSLRELNPWNIRLFLGVMCIGCSLSAVVLGIELVVGCMPAR</sequence>
<name>A0A9J6GR52_HAELO</name>
<dbReference type="VEuPathDB" id="VectorBase:HLOH_050220"/>
<keyword evidence="9" id="KW-0732">Signal</keyword>
<keyword evidence="4 8" id="KW-1133">Transmembrane helix</keyword>
<evidence type="ECO:0000313" key="11">
    <source>
        <dbReference type="Proteomes" id="UP000821853"/>
    </source>
</evidence>
<dbReference type="PANTHER" id="PTHR42643">
    <property type="entry name" value="IONOTROPIC RECEPTOR 20A-RELATED"/>
    <property type="match status" value="1"/>
</dbReference>
<evidence type="ECO:0000256" key="4">
    <source>
        <dbReference type="ARBA" id="ARBA00022989"/>
    </source>
</evidence>